<evidence type="ECO:0008006" key="3">
    <source>
        <dbReference type="Google" id="ProtNLM"/>
    </source>
</evidence>
<dbReference type="EMBL" id="LGCK01000014">
    <property type="protein sequence ID" value="KPL70311.1"/>
    <property type="molecule type" value="Genomic_DNA"/>
</dbReference>
<dbReference type="OrthoDB" id="156773at2"/>
<proteinExistence type="predicted"/>
<keyword evidence="2" id="KW-1185">Reference proteome</keyword>
<dbReference type="STRING" id="229920.ADM99_14220"/>
<evidence type="ECO:0000313" key="2">
    <source>
        <dbReference type="Proteomes" id="UP000050430"/>
    </source>
</evidence>
<reference evidence="1 2" key="1">
    <citation type="submission" date="2015-07" db="EMBL/GenBank/DDBJ databases">
        <title>Genome sequence of Leptolinea tardivitalis DSM 16556.</title>
        <authorList>
            <person name="Hemp J."/>
            <person name="Ward L.M."/>
            <person name="Pace L.A."/>
            <person name="Fischer W.W."/>
        </authorList>
    </citation>
    <scope>NUCLEOTIDE SEQUENCE [LARGE SCALE GENOMIC DNA]</scope>
    <source>
        <strain evidence="1 2">YMTK-2</strain>
    </source>
</reference>
<dbReference type="AlphaFoldDB" id="A0A0P6XMZ5"/>
<comment type="caution">
    <text evidence="1">The sequence shown here is derived from an EMBL/GenBank/DDBJ whole genome shotgun (WGS) entry which is preliminary data.</text>
</comment>
<sequence length="782" mass="89296">MIKVHLDQNQLFQHRNTTIVSNFSGYVSTYAIILRIIEDKGDSTIVVSNIAIFQWLKNMANRYPDGTFVFETIDARGTLAQRWALDIPTGVTNDDIQGAGLLSLDLHPQPGFSFEDVLLAHFYAPILTSTTFPLTQLVTLLNAVKLEQWKTNLAIPLLARILHTRMEGWKSKTHSSEQHQLVNLFAADPAGLKLLLMRFRVLQWYPTLGEVLMGETFHLLRLLKLQLDDLAVEEASIPETILQVTYFLNNQQPQNAEELSALLERMSGLLAVEFETIEKYLRDHPDWITPELIEQIEDKFSGQSLRLARKIATLRGLIRPPKPGTPDLNWNVDTMLSWTTESYLPYQAWCNRQEQFDPDLYAIGDRFSEWLMQNWDNIHANSKRMVFNILPNKAADLKRAGVVNLVLVIDNLGWAFSEMLRDLFQERGYFLAGAEPYMAMLPSETEISKKCLLAGAVGYQAIDDKTYKGMIEKGWVPYFNDNAFRYISDIGSLSAIETIDAASYVVNYLAVDKALHKSADEIGMPHRDHIHHLLEKLVENTILFIEKHGLQENIRIHVVSDHGSTRIPAMVQNDLDPVFFKTNGFDARSHRYVIVSNDRFAGLADNLKLDCFFLPANDFMNPENVLCARRGNRFIPTDKDFYVHGGLLPEEIIVPYLVFEPATVSTQDLTVLLKKNQYRYRMETIELEIGNPNDSAVEQVQVNLLNGNVESEPVRIALLNGKKNMAVQIKARFKVTSILEEQNSLHIRVRFHAHGEQHTFDVQPKIIMKKMIEEKSTNVFDD</sequence>
<protein>
    <recommendedName>
        <fullName evidence="3">PglZ domain-containing protein</fullName>
    </recommendedName>
</protein>
<organism evidence="1 2">
    <name type="scientific">Leptolinea tardivitalis</name>
    <dbReference type="NCBI Taxonomy" id="229920"/>
    <lineage>
        <taxon>Bacteria</taxon>
        <taxon>Bacillati</taxon>
        <taxon>Chloroflexota</taxon>
        <taxon>Anaerolineae</taxon>
        <taxon>Anaerolineales</taxon>
        <taxon>Anaerolineaceae</taxon>
        <taxon>Leptolinea</taxon>
    </lineage>
</organism>
<accession>A0A0P6XMZ5</accession>
<name>A0A0P6XMZ5_9CHLR</name>
<dbReference type="RefSeq" id="WP_062422185.1">
    <property type="nucleotide sequence ID" value="NZ_BBYA01000010.1"/>
</dbReference>
<evidence type="ECO:0000313" key="1">
    <source>
        <dbReference type="EMBL" id="KPL70311.1"/>
    </source>
</evidence>
<gene>
    <name evidence="1" type="ORF">ADM99_14220</name>
</gene>
<dbReference type="Proteomes" id="UP000050430">
    <property type="component" value="Unassembled WGS sequence"/>
</dbReference>